<dbReference type="Proteomes" id="UP000237347">
    <property type="component" value="Unassembled WGS sequence"/>
</dbReference>
<evidence type="ECO:0000313" key="2">
    <source>
        <dbReference type="Proteomes" id="UP000237347"/>
    </source>
</evidence>
<comment type="caution">
    <text evidence="1">The sequence shown here is derived from an EMBL/GenBank/DDBJ whole genome shotgun (WGS) entry which is preliminary data.</text>
</comment>
<evidence type="ECO:0000313" key="1">
    <source>
        <dbReference type="EMBL" id="KAK7844701.1"/>
    </source>
</evidence>
<reference evidence="1 2" key="1">
    <citation type="journal article" date="2018" name="Sci. Data">
        <title>The draft genome sequence of cork oak.</title>
        <authorList>
            <person name="Ramos A.M."/>
            <person name="Usie A."/>
            <person name="Barbosa P."/>
            <person name="Barros P.M."/>
            <person name="Capote T."/>
            <person name="Chaves I."/>
            <person name="Simoes F."/>
            <person name="Abreu I."/>
            <person name="Carrasquinho I."/>
            <person name="Faro C."/>
            <person name="Guimaraes J.B."/>
            <person name="Mendonca D."/>
            <person name="Nobrega F."/>
            <person name="Rodrigues L."/>
            <person name="Saibo N.J.M."/>
            <person name="Varela M.C."/>
            <person name="Egas C."/>
            <person name="Matos J."/>
            <person name="Miguel C.M."/>
            <person name="Oliveira M.M."/>
            <person name="Ricardo C.P."/>
            <person name="Goncalves S."/>
        </authorList>
    </citation>
    <scope>NUCLEOTIDE SEQUENCE [LARGE SCALE GENOMIC DNA]</scope>
    <source>
        <strain evidence="2">cv. HL8</strain>
    </source>
</reference>
<name>A0AAW0L314_QUESU</name>
<gene>
    <name evidence="1" type="ORF">CFP56_010604</name>
</gene>
<sequence>MRKHALHISNWGHRLQRRCEAVLGAMPPEHQYFGWFKRVTRRFIDVPSAASILMIEGYLRLLNRHPPGTEDHKDIIDVLIAVQAIGYVRPPDPEAPNEEVATPMVAPT</sequence>
<keyword evidence="2" id="KW-1185">Reference proteome</keyword>
<accession>A0AAW0L314</accession>
<dbReference type="AlphaFoldDB" id="A0AAW0L314"/>
<dbReference type="EMBL" id="PKMF04000181">
    <property type="protein sequence ID" value="KAK7844701.1"/>
    <property type="molecule type" value="Genomic_DNA"/>
</dbReference>
<proteinExistence type="predicted"/>
<organism evidence="1 2">
    <name type="scientific">Quercus suber</name>
    <name type="common">Cork oak</name>
    <dbReference type="NCBI Taxonomy" id="58331"/>
    <lineage>
        <taxon>Eukaryota</taxon>
        <taxon>Viridiplantae</taxon>
        <taxon>Streptophyta</taxon>
        <taxon>Embryophyta</taxon>
        <taxon>Tracheophyta</taxon>
        <taxon>Spermatophyta</taxon>
        <taxon>Magnoliopsida</taxon>
        <taxon>eudicotyledons</taxon>
        <taxon>Gunneridae</taxon>
        <taxon>Pentapetalae</taxon>
        <taxon>rosids</taxon>
        <taxon>fabids</taxon>
        <taxon>Fagales</taxon>
        <taxon>Fagaceae</taxon>
        <taxon>Quercus</taxon>
    </lineage>
</organism>
<protein>
    <submittedName>
        <fullName evidence="1">Uncharacterized protein</fullName>
    </submittedName>
</protein>